<dbReference type="PROSITE" id="PS50801">
    <property type="entry name" value="STAS"/>
    <property type="match status" value="1"/>
</dbReference>
<dbReference type="PANTHER" id="PTHR35849">
    <property type="entry name" value="BLR2341 PROTEIN"/>
    <property type="match status" value="1"/>
</dbReference>
<sequence>MSTGTHRVTILDDLTIYNALTQKAAFMEALGQCRDLEIDLSHVGEVDTAGFQLLLLTKREAALQNKTARIVAHSPAVRELLDFFNMAAFFGDPLVIPAREQG</sequence>
<dbReference type="InterPro" id="IPR002645">
    <property type="entry name" value="STAS_dom"/>
</dbReference>
<dbReference type="InterPro" id="IPR052746">
    <property type="entry name" value="MlaB_ABC_Transporter"/>
</dbReference>
<reference evidence="2 3" key="1">
    <citation type="submission" date="2019-02" db="EMBL/GenBank/DDBJ databases">
        <title>Genomic Encyclopedia of Type Strains, Phase IV (KMG-IV): sequencing the most valuable type-strain genomes for metagenomic binning, comparative biology and taxonomic classification.</title>
        <authorList>
            <person name="Goeker M."/>
        </authorList>
    </citation>
    <scope>NUCLEOTIDE SEQUENCE [LARGE SCALE GENOMIC DNA]</scope>
    <source>
        <strain evidence="2 3">DSM 21223</strain>
    </source>
</reference>
<proteinExistence type="predicted"/>
<dbReference type="RefSeq" id="WP_014236534.1">
    <property type="nucleotide sequence ID" value="NZ_SHKM01000003.1"/>
</dbReference>
<accession>A0ABY0IP68</accession>
<gene>
    <name evidence="2" type="ORF">EV678_3058</name>
</gene>
<evidence type="ECO:0000259" key="1">
    <source>
        <dbReference type="PROSITE" id="PS50801"/>
    </source>
</evidence>
<protein>
    <submittedName>
        <fullName evidence="2">ABC-type transporter Mla MlaB component</fullName>
    </submittedName>
</protein>
<dbReference type="Pfam" id="PF13466">
    <property type="entry name" value="STAS_2"/>
    <property type="match status" value="1"/>
</dbReference>
<dbReference type="InterPro" id="IPR036513">
    <property type="entry name" value="STAS_dom_sf"/>
</dbReference>
<keyword evidence="3" id="KW-1185">Reference proteome</keyword>
<comment type="caution">
    <text evidence="2">The sequence shown here is derived from an EMBL/GenBank/DDBJ whole genome shotgun (WGS) entry which is preliminary data.</text>
</comment>
<evidence type="ECO:0000313" key="2">
    <source>
        <dbReference type="EMBL" id="RZT75871.1"/>
    </source>
</evidence>
<dbReference type="Proteomes" id="UP000292136">
    <property type="component" value="Unassembled WGS sequence"/>
</dbReference>
<dbReference type="Gene3D" id="3.30.750.24">
    <property type="entry name" value="STAS domain"/>
    <property type="match status" value="1"/>
</dbReference>
<dbReference type="CDD" id="cd07043">
    <property type="entry name" value="STAS_anti-anti-sigma_factors"/>
    <property type="match status" value="1"/>
</dbReference>
<organism evidence="2 3">
    <name type="scientific">Azospira oryzae</name>
    <dbReference type="NCBI Taxonomy" id="146939"/>
    <lineage>
        <taxon>Bacteria</taxon>
        <taxon>Pseudomonadati</taxon>
        <taxon>Pseudomonadota</taxon>
        <taxon>Betaproteobacteria</taxon>
        <taxon>Rhodocyclales</taxon>
        <taxon>Rhodocyclaceae</taxon>
        <taxon>Azospira</taxon>
    </lineage>
</organism>
<dbReference type="EMBL" id="SHKM01000003">
    <property type="protein sequence ID" value="RZT75871.1"/>
    <property type="molecule type" value="Genomic_DNA"/>
</dbReference>
<dbReference type="InterPro" id="IPR058548">
    <property type="entry name" value="MlaB-like_STAS"/>
</dbReference>
<feature type="domain" description="STAS" evidence="1">
    <location>
        <begin position="1"/>
        <end position="102"/>
    </location>
</feature>
<dbReference type="SUPFAM" id="SSF52091">
    <property type="entry name" value="SpoIIaa-like"/>
    <property type="match status" value="1"/>
</dbReference>
<dbReference type="PANTHER" id="PTHR35849:SF2">
    <property type="entry name" value="BLR2341 PROTEIN"/>
    <property type="match status" value="1"/>
</dbReference>
<name>A0ABY0IP68_9RHOO</name>
<evidence type="ECO:0000313" key="3">
    <source>
        <dbReference type="Proteomes" id="UP000292136"/>
    </source>
</evidence>